<organism evidence="16 17">
    <name type="scientific">Sulfobacillus thermotolerans</name>
    <dbReference type="NCBI Taxonomy" id="338644"/>
    <lineage>
        <taxon>Bacteria</taxon>
        <taxon>Bacillati</taxon>
        <taxon>Bacillota</taxon>
        <taxon>Clostridia</taxon>
        <taxon>Eubacteriales</taxon>
        <taxon>Clostridiales Family XVII. Incertae Sedis</taxon>
        <taxon>Sulfobacillus</taxon>
    </lineage>
</organism>
<evidence type="ECO:0000256" key="6">
    <source>
        <dbReference type="ARBA" id="ARBA00022490"/>
    </source>
</evidence>
<dbReference type="InterPro" id="IPR013453">
    <property type="entry name" value="XylA_actinobac"/>
</dbReference>
<dbReference type="EMBL" id="CP019454">
    <property type="protein sequence ID" value="AUW94318.1"/>
    <property type="molecule type" value="Genomic_DNA"/>
</dbReference>
<gene>
    <name evidence="16" type="ORF">BXT84_10520</name>
</gene>
<accession>A0ABM6RSD5</accession>
<dbReference type="PANTHER" id="PTHR48408">
    <property type="match status" value="1"/>
</dbReference>
<dbReference type="PANTHER" id="PTHR48408:SF1">
    <property type="entry name" value="XYLOSE ISOMERASE"/>
    <property type="match status" value="1"/>
</dbReference>
<keyword evidence="7 13" id="KW-0859">Xylose metabolism</keyword>
<evidence type="ECO:0000259" key="15">
    <source>
        <dbReference type="Pfam" id="PF01261"/>
    </source>
</evidence>
<proteinExistence type="inferred from homology"/>
<keyword evidence="6" id="KW-0963">Cytoplasm</keyword>
<evidence type="ECO:0000256" key="10">
    <source>
        <dbReference type="ARBA" id="ARBA00023277"/>
    </source>
</evidence>
<comment type="similarity">
    <text evidence="2 13">Belongs to the xylose isomerase family.</text>
</comment>
<evidence type="ECO:0000256" key="4">
    <source>
        <dbReference type="ARBA" id="ARBA00011958"/>
    </source>
</evidence>
<evidence type="ECO:0000256" key="13">
    <source>
        <dbReference type="RuleBase" id="RU000609"/>
    </source>
</evidence>
<comment type="catalytic activity">
    <reaction evidence="11 13">
        <text>alpha-D-xylose = alpha-D-xylulofuranose</text>
        <dbReference type="Rhea" id="RHEA:22816"/>
        <dbReference type="ChEBI" id="CHEBI:28518"/>
        <dbReference type="ChEBI" id="CHEBI:188998"/>
        <dbReference type="EC" id="5.3.1.5"/>
    </reaction>
</comment>
<keyword evidence="9 13" id="KW-0413">Isomerase</keyword>
<name>A0ABM6RSD5_9FIRM</name>
<keyword evidence="17" id="KW-1185">Reference proteome</keyword>
<dbReference type="SUPFAM" id="SSF51658">
    <property type="entry name" value="Xylose isomerase-like"/>
    <property type="match status" value="1"/>
</dbReference>
<sequence length="377" mass="42405">MATDKLAPQKDDHFTFGLWTVGNRGRDPFGDAVRDTLAPTTIVRELSKLGAYGITLHDNDLIPMEATSAERDRIVNEFRKALDEFGMVVPMVTVNLFYDPIFKDGAFTSSAPAVRRFAIDKAKRAIDLGQELGAHIFVVWGGREGAEVDGAKDPRDALAWYREGINTLTEHIRSRRYDMRIALEPKPNEPRGDIYLPTVGSMLSFIGTLDDAELVGVNPEIAHAKMAGLNPVHEIAQAIDQNKLFHIDLNDQRIARFDQDLRFGSDDIKGAFYIVKLLEDSGYDGPLHFDAHPYRTEDAEGVWEFARGSMRSYLGYREKVRQFHTDAEISGVLARIRELNETGPAVVDSSSLAYWRERGYAYEKLDQLVTELLLGLR</sequence>
<evidence type="ECO:0000313" key="16">
    <source>
        <dbReference type="EMBL" id="AUW94318.1"/>
    </source>
</evidence>
<evidence type="ECO:0000313" key="17">
    <source>
        <dbReference type="Proteomes" id="UP000325292"/>
    </source>
</evidence>
<evidence type="ECO:0000256" key="11">
    <source>
        <dbReference type="ARBA" id="ARBA00033659"/>
    </source>
</evidence>
<feature type="domain" description="Xylose isomerase-like TIM barrel" evidence="15">
    <location>
        <begin position="44"/>
        <end position="304"/>
    </location>
</feature>
<dbReference type="Pfam" id="PF01261">
    <property type="entry name" value="AP_endonuc_2"/>
    <property type="match status" value="1"/>
</dbReference>
<evidence type="ECO:0000256" key="14">
    <source>
        <dbReference type="RuleBase" id="RU000610"/>
    </source>
</evidence>
<keyword evidence="8 13" id="KW-0479">Metal-binding</keyword>
<evidence type="ECO:0000256" key="12">
    <source>
        <dbReference type="NCBIfam" id="TIGR02631"/>
    </source>
</evidence>
<dbReference type="GO" id="GO:0016853">
    <property type="term" value="F:isomerase activity"/>
    <property type="evidence" value="ECO:0007669"/>
    <property type="project" value="UniProtKB-KW"/>
</dbReference>
<evidence type="ECO:0000256" key="7">
    <source>
        <dbReference type="ARBA" id="ARBA00022629"/>
    </source>
</evidence>
<dbReference type="PROSITE" id="PS51415">
    <property type="entry name" value="XYLOSE_ISOMERASE"/>
    <property type="match status" value="1"/>
</dbReference>
<evidence type="ECO:0000256" key="1">
    <source>
        <dbReference type="ARBA" id="ARBA00004496"/>
    </source>
</evidence>
<evidence type="ECO:0000256" key="5">
    <source>
        <dbReference type="ARBA" id="ARBA00018232"/>
    </source>
</evidence>
<dbReference type="PRINTS" id="PR00688">
    <property type="entry name" value="XYLOSISMRASE"/>
</dbReference>
<dbReference type="InterPro" id="IPR001998">
    <property type="entry name" value="Xylose_isomerase"/>
</dbReference>
<evidence type="ECO:0000256" key="2">
    <source>
        <dbReference type="ARBA" id="ARBA00005765"/>
    </source>
</evidence>
<comment type="subcellular location">
    <subcellularLocation>
        <location evidence="1 14">Cytoplasm</location>
    </subcellularLocation>
</comment>
<dbReference type="InterPro" id="IPR013022">
    <property type="entry name" value="Xyl_isomerase-like_TIM-brl"/>
</dbReference>
<comment type="subunit">
    <text evidence="3 14">Homotetramer.</text>
</comment>
<evidence type="ECO:0000256" key="3">
    <source>
        <dbReference type="ARBA" id="ARBA00011881"/>
    </source>
</evidence>
<reference evidence="16 17" key="1">
    <citation type="journal article" date="2019" name="Sci. Rep.">
        <title>Sulfobacillus thermotolerans: new insights into resistance and metabolic capacities of acidophilic chemolithotrophs.</title>
        <authorList>
            <person name="Panyushkina A.E."/>
            <person name="Babenko V.V."/>
            <person name="Nikitina A.S."/>
            <person name="Selezneva O.V."/>
            <person name="Tsaplina I.A."/>
            <person name="Letarova M.A."/>
            <person name="Kostryukova E.S."/>
            <person name="Letarov A.V."/>
        </authorList>
    </citation>
    <scope>NUCLEOTIDE SEQUENCE [LARGE SCALE GENOMIC DNA]</scope>
    <source>
        <strain evidence="16 17">Kr1</strain>
    </source>
</reference>
<keyword evidence="10 13" id="KW-0119">Carbohydrate metabolism</keyword>
<dbReference type="NCBIfam" id="TIGR02631">
    <property type="entry name" value="xylA_Arthro"/>
    <property type="match status" value="1"/>
</dbReference>
<dbReference type="Proteomes" id="UP000325292">
    <property type="component" value="Chromosome"/>
</dbReference>
<evidence type="ECO:0000256" key="9">
    <source>
        <dbReference type="ARBA" id="ARBA00023235"/>
    </source>
</evidence>
<evidence type="ECO:0000256" key="8">
    <source>
        <dbReference type="ARBA" id="ARBA00022723"/>
    </source>
</evidence>
<dbReference type="Gene3D" id="3.20.20.150">
    <property type="entry name" value="Divalent-metal-dependent TIM barrel enzymes"/>
    <property type="match status" value="1"/>
</dbReference>
<dbReference type="InterPro" id="IPR036237">
    <property type="entry name" value="Xyl_isomerase-like_sf"/>
</dbReference>
<dbReference type="EC" id="5.3.1.5" evidence="4 12"/>
<protein>
    <recommendedName>
        <fullName evidence="5 12">Xylose isomerase</fullName>
        <ecNumber evidence="4 12">5.3.1.5</ecNumber>
    </recommendedName>
</protein>